<keyword evidence="4 6" id="KW-0687">Ribonucleoprotein</keyword>
<dbReference type="InterPro" id="IPR016180">
    <property type="entry name" value="Ribosomal_uL16_dom"/>
</dbReference>
<keyword evidence="6 8" id="KW-0699">rRNA-binding</keyword>
<dbReference type="InterPro" id="IPR047873">
    <property type="entry name" value="Ribosomal_uL16"/>
</dbReference>
<evidence type="ECO:0000313" key="9">
    <source>
        <dbReference type="EMBL" id="MCA9385816.1"/>
    </source>
</evidence>
<dbReference type="Pfam" id="PF00252">
    <property type="entry name" value="Ribosomal_L16"/>
    <property type="match status" value="1"/>
</dbReference>
<dbReference type="Proteomes" id="UP000754563">
    <property type="component" value="Unassembled WGS sequence"/>
</dbReference>
<keyword evidence="2 6" id="KW-0820">tRNA-binding</keyword>
<dbReference type="GO" id="GO:0003735">
    <property type="term" value="F:structural constituent of ribosome"/>
    <property type="evidence" value="ECO:0007669"/>
    <property type="project" value="InterPro"/>
</dbReference>
<dbReference type="InterPro" id="IPR000114">
    <property type="entry name" value="Ribosomal_uL16_bact-type"/>
</dbReference>
<dbReference type="InterPro" id="IPR036920">
    <property type="entry name" value="Ribosomal_uL16_sf"/>
</dbReference>
<dbReference type="SUPFAM" id="SSF54686">
    <property type="entry name" value="Ribosomal protein L16p/L10e"/>
    <property type="match status" value="1"/>
</dbReference>
<comment type="caution">
    <text evidence="9">The sequence shown here is derived from an EMBL/GenBank/DDBJ whole genome shotgun (WGS) entry which is preliminary data.</text>
</comment>
<dbReference type="GO" id="GO:0006412">
    <property type="term" value="P:translation"/>
    <property type="evidence" value="ECO:0007669"/>
    <property type="project" value="UniProtKB-UniRule"/>
</dbReference>
<dbReference type="PRINTS" id="PR00060">
    <property type="entry name" value="RIBOSOMALL16"/>
</dbReference>
<dbReference type="GO" id="GO:0000049">
    <property type="term" value="F:tRNA binding"/>
    <property type="evidence" value="ECO:0007669"/>
    <property type="project" value="UniProtKB-KW"/>
</dbReference>
<dbReference type="CDD" id="cd01433">
    <property type="entry name" value="Ribosomal_L16_L10e"/>
    <property type="match status" value="1"/>
</dbReference>
<reference evidence="9" key="1">
    <citation type="submission" date="2020-04" db="EMBL/GenBank/DDBJ databases">
        <authorList>
            <person name="Zhang T."/>
        </authorList>
    </citation>
    <scope>NUCLEOTIDE SEQUENCE</scope>
    <source>
        <strain evidence="9">HKST-UBA11</strain>
    </source>
</reference>
<evidence type="ECO:0000313" key="10">
    <source>
        <dbReference type="Proteomes" id="UP000754563"/>
    </source>
</evidence>
<comment type="subunit">
    <text evidence="6 8">Part of the 50S ribosomal subunit.</text>
</comment>
<dbReference type="GO" id="GO:0005840">
    <property type="term" value="C:ribosome"/>
    <property type="evidence" value="ECO:0007669"/>
    <property type="project" value="UniProtKB-KW"/>
</dbReference>
<evidence type="ECO:0000256" key="4">
    <source>
        <dbReference type="ARBA" id="ARBA00023274"/>
    </source>
</evidence>
<dbReference type="PANTHER" id="PTHR12220:SF13">
    <property type="entry name" value="LARGE RIBOSOMAL SUBUNIT PROTEIN UL16M"/>
    <property type="match status" value="1"/>
</dbReference>
<dbReference type="GO" id="GO:1990904">
    <property type="term" value="C:ribonucleoprotein complex"/>
    <property type="evidence" value="ECO:0007669"/>
    <property type="project" value="UniProtKB-KW"/>
</dbReference>
<evidence type="ECO:0000256" key="2">
    <source>
        <dbReference type="ARBA" id="ARBA00022555"/>
    </source>
</evidence>
<dbReference type="EMBL" id="JAGQLH010000047">
    <property type="protein sequence ID" value="MCA9385816.1"/>
    <property type="molecule type" value="Genomic_DNA"/>
</dbReference>
<accession>A0A955L8T3</accession>
<evidence type="ECO:0000256" key="3">
    <source>
        <dbReference type="ARBA" id="ARBA00022980"/>
    </source>
</evidence>
<dbReference type="HAMAP" id="MF_01342">
    <property type="entry name" value="Ribosomal_uL16"/>
    <property type="match status" value="1"/>
</dbReference>
<dbReference type="FunFam" id="3.90.1170.10:FF:000001">
    <property type="entry name" value="50S ribosomal protein L16"/>
    <property type="match status" value="1"/>
</dbReference>
<name>A0A955L8T3_9BACT</name>
<evidence type="ECO:0000256" key="6">
    <source>
        <dbReference type="HAMAP-Rule" id="MF_01342"/>
    </source>
</evidence>
<dbReference type="AlphaFoldDB" id="A0A955L8T3"/>
<dbReference type="PANTHER" id="PTHR12220">
    <property type="entry name" value="50S/60S RIBOSOMAL PROTEIN L16"/>
    <property type="match status" value="1"/>
</dbReference>
<evidence type="ECO:0000256" key="5">
    <source>
        <dbReference type="ARBA" id="ARBA00035198"/>
    </source>
</evidence>
<reference evidence="9" key="2">
    <citation type="journal article" date="2021" name="Microbiome">
        <title>Successional dynamics and alternative stable states in a saline activated sludge microbial community over 9 years.</title>
        <authorList>
            <person name="Wang Y."/>
            <person name="Ye J."/>
            <person name="Ju F."/>
            <person name="Liu L."/>
            <person name="Boyd J.A."/>
            <person name="Deng Y."/>
            <person name="Parks D.H."/>
            <person name="Jiang X."/>
            <person name="Yin X."/>
            <person name="Woodcroft B.J."/>
            <person name="Tyson G.W."/>
            <person name="Hugenholtz P."/>
            <person name="Polz M.F."/>
            <person name="Zhang T."/>
        </authorList>
    </citation>
    <scope>NUCLEOTIDE SEQUENCE</scope>
    <source>
        <strain evidence="9">HKST-UBA11</strain>
    </source>
</reference>
<dbReference type="Gene3D" id="3.90.1170.10">
    <property type="entry name" value="Ribosomal protein L10e/L16"/>
    <property type="match status" value="1"/>
</dbReference>
<proteinExistence type="inferred from homology"/>
<dbReference type="GO" id="GO:0019843">
    <property type="term" value="F:rRNA binding"/>
    <property type="evidence" value="ECO:0007669"/>
    <property type="project" value="UniProtKB-UniRule"/>
</dbReference>
<evidence type="ECO:0000256" key="7">
    <source>
        <dbReference type="RuleBase" id="RU004413"/>
    </source>
</evidence>
<keyword evidence="3 6" id="KW-0689">Ribosomal protein</keyword>
<protein>
    <recommendedName>
        <fullName evidence="5 6">Large ribosomal subunit protein uL16</fullName>
    </recommendedName>
</protein>
<evidence type="ECO:0000256" key="1">
    <source>
        <dbReference type="ARBA" id="ARBA00008931"/>
    </source>
</evidence>
<dbReference type="NCBIfam" id="TIGR01164">
    <property type="entry name" value="rplP_bact"/>
    <property type="match status" value="1"/>
</dbReference>
<dbReference type="PROSITE" id="PS00586">
    <property type="entry name" value="RIBOSOMAL_L16_1"/>
    <property type="match status" value="1"/>
</dbReference>
<dbReference type="InterPro" id="IPR020798">
    <property type="entry name" value="Ribosomal_uL16_CS"/>
</dbReference>
<comment type="function">
    <text evidence="6 8">Binds 23S rRNA and is also seen to make contacts with the A and possibly P site tRNAs.</text>
</comment>
<keyword evidence="6 8" id="KW-0694">RNA-binding</keyword>
<sequence>MLQPKNQKYRKHFQPDLSGKATKGFRVVMGDYGLQSLGRSWVTARQIEAARKTIVREMKRKGKLWIRVFPDRPITSKSGEVGMGKGKGDVDQYVAIAKPGIILFELGGVSEQVAREALRKAAQKLPIKTKFVTQHI</sequence>
<evidence type="ECO:0000256" key="8">
    <source>
        <dbReference type="RuleBase" id="RU004414"/>
    </source>
</evidence>
<comment type="similarity">
    <text evidence="1 6 7">Belongs to the universal ribosomal protein uL16 family.</text>
</comment>
<organism evidence="9 10">
    <name type="scientific">Candidatus Dojkabacteria bacterium</name>
    <dbReference type="NCBI Taxonomy" id="2099670"/>
    <lineage>
        <taxon>Bacteria</taxon>
        <taxon>Candidatus Dojkabacteria</taxon>
    </lineage>
</organism>
<gene>
    <name evidence="6 9" type="primary">rplP</name>
    <name evidence="9" type="ORF">KC717_04155</name>
</gene>